<sequence>MFTTLITVSQIISREIDWEYALASSGYYAFWRLLSEMAVWRDAVCDGERVGALIAHEGLNNMRCIGAFVAVLISQTAYTAAAALSAKNAAASGWQWFKDTGTINTDDKDELRLRIASKQRSVESHAGMTMLSPSEPMFAQAIQGEYEWTDNVISMSVMQEDNVEDEQHSRHIADSDDTRLVTWVIDEGDTITGIMTTVANLNKSLAVHDSKRNNITTRDEVVAGTYFMAYSLYGLNMDSAPNLVSNIPEIAGNSMQSIGSDIAQEKKYQSGQTQLQVQSKFCAAIGEQPRPGDESVVVGEIYMGEEGGVDSQCNEG</sequence>
<proteinExistence type="predicted"/>
<protein>
    <submittedName>
        <fullName evidence="1">ARAD1B00132p</fullName>
    </submittedName>
</protein>
<dbReference type="AlphaFoldDB" id="A0A060T9L8"/>
<organism evidence="1">
    <name type="scientific">Blastobotrys adeninivorans</name>
    <name type="common">Yeast</name>
    <name type="synonym">Arxula adeninivorans</name>
    <dbReference type="NCBI Taxonomy" id="409370"/>
    <lineage>
        <taxon>Eukaryota</taxon>
        <taxon>Fungi</taxon>
        <taxon>Dikarya</taxon>
        <taxon>Ascomycota</taxon>
        <taxon>Saccharomycotina</taxon>
        <taxon>Dipodascomycetes</taxon>
        <taxon>Dipodascales</taxon>
        <taxon>Trichomonascaceae</taxon>
        <taxon>Blastobotrys</taxon>
    </lineage>
</organism>
<reference evidence="1" key="1">
    <citation type="submission" date="2014-02" db="EMBL/GenBank/DDBJ databases">
        <authorList>
            <person name="Genoscope - CEA"/>
        </authorList>
    </citation>
    <scope>NUCLEOTIDE SEQUENCE</scope>
    <source>
        <strain evidence="1">LS3</strain>
    </source>
</reference>
<name>A0A060T9L8_BLAAD</name>
<reference evidence="1" key="2">
    <citation type="submission" date="2014-06" db="EMBL/GenBank/DDBJ databases">
        <title>The complete genome of Blastobotrys (Arxula) adeninivorans LS3 - a yeast of biotechnological interest.</title>
        <authorList>
            <person name="Kunze G."/>
            <person name="Gaillardin C."/>
            <person name="Czernicka M."/>
            <person name="Durrens P."/>
            <person name="Martin T."/>
            <person name="Boer E."/>
            <person name="Gabaldon T."/>
            <person name="Cruz J."/>
            <person name="Talla E."/>
            <person name="Marck C."/>
            <person name="Goffeau A."/>
            <person name="Barbe V."/>
            <person name="Baret P."/>
            <person name="Baronian K."/>
            <person name="Beier S."/>
            <person name="Bleykasten C."/>
            <person name="Bode R."/>
            <person name="Casaregola S."/>
            <person name="Despons L."/>
            <person name="Fairhead C."/>
            <person name="Giersberg M."/>
            <person name="Gierski P."/>
            <person name="Hahnel U."/>
            <person name="Hartmann A."/>
            <person name="Jankowska D."/>
            <person name="Jubin C."/>
            <person name="Jung P."/>
            <person name="Lafontaine I."/>
            <person name="Leh-Louis V."/>
            <person name="Lemaire M."/>
            <person name="Marcet-Houben M."/>
            <person name="Mascher M."/>
            <person name="Morel G."/>
            <person name="Richard G.-F."/>
            <person name="Riechen J."/>
            <person name="Sacerdot C."/>
            <person name="Sarkar A."/>
            <person name="Savel G."/>
            <person name="Schacherer J."/>
            <person name="Sherman D."/>
            <person name="Straub M.-L."/>
            <person name="Stein N."/>
            <person name="Thierry A."/>
            <person name="Trautwein-Schult A."/>
            <person name="Westhof E."/>
            <person name="Worch S."/>
            <person name="Dujon B."/>
            <person name="Souciet J.-L."/>
            <person name="Wincker P."/>
            <person name="Scholz U."/>
            <person name="Neuveglise N."/>
        </authorList>
    </citation>
    <scope>NUCLEOTIDE SEQUENCE</scope>
    <source>
        <strain evidence="1">LS3</strain>
    </source>
</reference>
<gene>
    <name evidence="1" type="ORF">GNLVRS02_ARAD1B00132g</name>
</gene>
<dbReference type="EMBL" id="HG937692">
    <property type="protein sequence ID" value="CDP35891.1"/>
    <property type="molecule type" value="Genomic_DNA"/>
</dbReference>
<evidence type="ECO:0000313" key="1">
    <source>
        <dbReference type="EMBL" id="CDP35891.1"/>
    </source>
</evidence>
<accession>A0A060T9L8</accession>